<gene>
    <name evidence="1" type="ORF">LOK49_LG13G02009</name>
</gene>
<accession>A0ACC0FG84</accession>
<evidence type="ECO:0000313" key="2">
    <source>
        <dbReference type="Proteomes" id="UP001060215"/>
    </source>
</evidence>
<dbReference type="EMBL" id="CM045771">
    <property type="protein sequence ID" value="KAI7987710.1"/>
    <property type="molecule type" value="Genomic_DNA"/>
</dbReference>
<feature type="non-terminal residue" evidence="1">
    <location>
        <position position="1"/>
    </location>
</feature>
<sequence>TTLLNHILTAQHGKRIFGEVDIDGSLVASHSSANEKIIIVNNGCLCCTVHGDLVKMLLELVKKKRDKFDHIVIETTGLAKPAPVIETFCTDELVSRYVKLDGVVTLVDSKHVMQRLNEVKPRFVVNEAIDLVTEAELESLTNRIKHINGMAQIKLAKYGVVDMDFVLGVGGYDLERIDSEVQLDNSPCVDDWLERIIEEKGDDLYRMKGVLSVNGSDERYVFQGVQSILDGCPGKAWGPDEKRINKLVFIGRNLDETALRKGFKGCVVSIDLGKGAKQKNPLEQNKESNGGFYRDYHMHYSGATTNSSGVKSEPGEVPIAEALGCQIEVQKRLQEHLEVQKKLQMRIEAQGKYLQSILEKAQKSLTLDMNNTISLEATRDQLTNFNLALSNLMVNMDGESRNENISEKNILFIQRKSNGSLCLGEEQEKKDIKFKVEGSCINFDLNTRGSYDFFGANGSELEVKKTLAYGS</sequence>
<dbReference type="Proteomes" id="UP001060215">
    <property type="component" value="Chromosome 14"/>
</dbReference>
<keyword evidence="2" id="KW-1185">Reference proteome</keyword>
<comment type="caution">
    <text evidence="1">The sequence shown here is derived from an EMBL/GenBank/DDBJ whole genome shotgun (WGS) entry which is preliminary data.</text>
</comment>
<reference evidence="1 2" key="1">
    <citation type="journal article" date="2022" name="Plant J.">
        <title>Chromosome-level genome of Camellia lanceoleosa provides a valuable resource for understanding genome evolution and self-incompatibility.</title>
        <authorList>
            <person name="Gong W."/>
            <person name="Xiao S."/>
            <person name="Wang L."/>
            <person name="Liao Z."/>
            <person name="Chang Y."/>
            <person name="Mo W."/>
            <person name="Hu G."/>
            <person name="Li W."/>
            <person name="Zhao G."/>
            <person name="Zhu H."/>
            <person name="Hu X."/>
            <person name="Ji K."/>
            <person name="Xiang X."/>
            <person name="Song Q."/>
            <person name="Yuan D."/>
            <person name="Jin S."/>
            <person name="Zhang L."/>
        </authorList>
    </citation>
    <scope>NUCLEOTIDE SEQUENCE [LARGE SCALE GENOMIC DNA]</scope>
    <source>
        <strain evidence="1">SQ_2022a</strain>
    </source>
</reference>
<proteinExistence type="predicted"/>
<evidence type="ECO:0000313" key="1">
    <source>
        <dbReference type="EMBL" id="KAI7987710.1"/>
    </source>
</evidence>
<organism evidence="1 2">
    <name type="scientific">Camellia lanceoleosa</name>
    <dbReference type="NCBI Taxonomy" id="1840588"/>
    <lineage>
        <taxon>Eukaryota</taxon>
        <taxon>Viridiplantae</taxon>
        <taxon>Streptophyta</taxon>
        <taxon>Embryophyta</taxon>
        <taxon>Tracheophyta</taxon>
        <taxon>Spermatophyta</taxon>
        <taxon>Magnoliopsida</taxon>
        <taxon>eudicotyledons</taxon>
        <taxon>Gunneridae</taxon>
        <taxon>Pentapetalae</taxon>
        <taxon>asterids</taxon>
        <taxon>Ericales</taxon>
        <taxon>Theaceae</taxon>
        <taxon>Camellia</taxon>
    </lineage>
</organism>
<name>A0ACC0FG84_9ERIC</name>
<protein>
    <submittedName>
        <fullName evidence="1">COBW domain-containing protein 1</fullName>
    </submittedName>
</protein>